<dbReference type="EMBL" id="CP130144">
    <property type="protein sequence ID" value="WNZ45196.1"/>
    <property type="molecule type" value="Genomic_DNA"/>
</dbReference>
<protein>
    <submittedName>
        <fullName evidence="1">Uncharacterized protein</fullName>
    </submittedName>
</protein>
<reference evidence="1" key="1">
    <citation type="journal article" date="2023" name="Plants (Basel)">
        <title>Genomic Analysis of Leptolyngbya boryana CZ1 Reveals Efficient Carbon Fixation Modules.</title>
        <authorList>
            <person name="Bai X."/>
            <person name="Wang H."/>
            <person name="Cheng W."/>
            <person name="Wang J."/>
            <person name="Ma M."/>
            <person name="Hu H."/>
            <person name="Song Z."/>
            <person name="Ma H."/>
            <person name="Fan Y."/>
            <person name="Du C."/>
            <person name="Xu J."/>
        </authorList>
    </citation>
    <scope>NUCLEOTIDE SEQUENCE</scope>
    <source>
        <strain evidence="1">CZ1</strain>
    </source>
</reference>
<evidence type="ECO:0000313" key="1">
    <source>
        <dbReference type="EMBL" id="WNZ45196.1"/>
    </source>
</evidence>
<sequence>MLTLILGLTIGYFVRKYTVFEMLDDGSTASAEINFGQLIKDVTWLFGIIGFCYTWTIATARNTLAYCDTVLFPWLSERGISIQLPTIVLPAMPTDTESELEDLLEVQA</sequence>
<organism evidence="1">
    <name type="scientific">Leptolyngbya boryana CZ1</name>
    <dbReference type="NCBI Taxonomy" id="3060204"/>
    <lineage>
        <taxon>Bacteria</taxon>
        <taxon>Bacillati</taxon>
        <taxon>Cyanobacteriota</taxon>
        <taxon>Cyanophyceae</taxon>
        <taxon>Leptolyngbyales</taxon>
        <taxon>Leptolyngbyaceae</taxon>
        <taxon>Leptolyngbya group</taxon>
        <taxon>Leptolyngbya</taxon>
    </lineage>
</organism>
<reference evidence="1" key="2">
    <citation type="submission" date="2023-07" db="EMBL/GenBank/DDBJ databases">
        <authorList>
            <person name="Bai X.-H."/>
            <person name="Wang H.-H."/>
            <person name="Wang J."/>
            <person name="Ma M.-Y."/>
            <person name="Hu H.-H."/>
            <person name="Song Z.-L."/>
            <person name="Ma H.-G."/>
            <person name="Fan Y."/>
            <person name="Du C.-Y."/>
            <person name="Xu J.-C."/>
        </authorList>
    </citation>
    <scope>NUCLEOTIDE SEQUENCE</scope>
    <source>
        <strain evidence="1">CZ1</strain>
    </source>
</reference>
<name>A0AA96WSH0_LEPBY</name>
<gene>
    <name evidence="1" type="ORF">Q2T42_25755</name>
</gene>
<dbReference type="AlphaFoldDB" id="A0AA96WSH0"/>
<accession>A0AA96WSH0</accession>
<dbReference type="RefSeq" id="WP_287455483.1">
    <property type="nucleotide sequence ID" value="NZ_CP130144.1"/>
</dbReference>
<proteinExistence type="predicted"/>